<dbReference type="EMBL" id="CACVBM020001060">
    <property type="protein sequence ID" value="CAA7027710.1"/>
    <property type="molecule type" value="Genomic_DNA"/>
</dbReference>
<dbReference type="Pfam" id="PF00646">
    <property type="entry name" value="F-box"/>
    <property type="match status" value="1"/>
</dbReference>
<dbReference type="Pfam" id="PF08268">
    <property type="entry name" value="FBA_3"/>
    <property type="match status" value="1"/>
</dbReference>
<dbReference type="Gene3D" id="1.20.1280.50">
    <property type="match status" value="1"/>
</dbReference>
<dbReference type="SUPFAM" id="SSF81383">
    <property type="entry name" value="F-box domain"/>
    <property type="match status" value="1"/>
</dbReference>
<name>A0A6D2II26_9BRAS</name>
<evidence type="ECO:0000313" key="3">
    <source>
        <dbReference type="Proteomes" id="UP000467841"/>
    </source>
</evidence>
<reference evidence="2" key="1">
    <citation type="submission" date="2020-01" db="EMBL/GenBank/DDBJ databases">
        <authorList>
            <person name="Mishra B."/>
        </authorList>
    </citation>
    <scope>NUCLEOTIDE SEQUENCE [LARGE SCALE GENOMIC DNA]</scope>
</reference>
<dbReference type="InterPro" id="IPR036047">
    <property type="entry name" value="F-box-like_dom_sf"/>
</dbReference>
<dbReference type="OrthoDB" id="1111140at2759"/>
<dbReference type="InterPro" id="IPR013187">
    <property type="entry name" value="F-box-assoc_dom_typ3"/>
</dbReference>
<dbReference type="AlphaFoldDB" id="A0A6D2II26"/>
<gene>
    <name evidence="2" type="ORF">MERR_LOCUS14945</name>
</gene>
<protein>
    <recommendedName>
        <fullName evidence="1">F-box domain-containing protein</fullName>
    </recommendedName>
</protein>
<dbReference type="Proteomes" id="UP000467841">
    <property type="component" value="Unassembled WGS sequence"/>
</dbReference>
<feature type="domain" description="F-box" evidence="1">
    <location>
        <begin position="17"/>
        <end position="67"/>
    </location>
</feature>
<dbReference type="SMART" id="SM00256">
    <property type="entry name" value="FBOX"/>
    <property type="match status" value="1"/>
</dbReference>
<evidence type="ECO:0000313" key="2">
    <source>
        <dbReference type="EMBL" id="CAA7027710.1"/>
    </source>
</evidence>
<dbReference type="PANTHER" id="PTHR31111">
    <property type="entry name" value="BNAA05G37150D PROTEIN-RELATED"/>
    <property type="match status" value="1"/>
</dbReference>
<accession>A0A6D2II26</accession>
<dbReference type="PANTHER" id="PTHR31111:SF98">
    <property type="entry name" value="F-BOX ASSOCIATED UBIQUITINATION EFFECTOR FAMILY PROTEIN-RELATED"/>
    <property type="match status" value="1"/>
</dbReference>
<dbReference type="InterPro" id="IPR001810">
    <property type="entry name" value="F-box_dom"/>
</dbReference>
<keyword evidence="3" id="KW-1185">Reference proteome</keyword>
<proteinExistence type="predicted"/>
<evidence type="ECO:0000259" key="1">
    <source>
        <dbReference type="PROSITE" id="PS50181"/>
    </source>
</evidence>
<sequence length="152" mass="17058">MKDSQPSPSRNLDHAGNSTTTTFPLKLIFEILSRFPAKSVMRFQFVSKQWGAIIRSKDFADAFLTRSRTRPRLLFTFSHLDSGKRFIFSAPEHDKQKDDKSSTVVARHDMTVSEYWNPDTSSPPFDITSPPVNGLVCCTRGSSVAVCNPTTI</sequence>
<comment type="caution">
    <text evidence="2">The sequence shown here is derived from an EMBL/GenBank/DDBJ whole genome shotgun (WGS) entry which is preliminary data.</text>
</comment>
<dbReference type="PROSITE" id="PS50181">
    <property type="entry name" value="FBOX"/>
    <property type="match status" value="1"/>
</dbReference>
<organism evidence="2 3">
    <name type="scientific">Microthlaspi erraticum</name>
    <dbReference type="NCBI Taxonomy" id="1685480"/>
    <lineage>
        <taxon>Eukaryota</taxon>
        <taxon>Viridiplantae</taxon>
        <taxon>Streptophyta</taxon>
        <taxon>Embryophyta</taxon>
        <taxon>Tracheophyta</taxon>
        <taxon>Spermatophyta</taxon>
        <taxon>Magnoliopsida</taxon>
        <taxon>eudicotyledons</taxon>
        <taxon>Gunneridae</taxon>
        <taxon>Pentapetalae</taxon>
        <taxon>rosids</taxon>
        <taxon>malvids</taxon>
        <taxon>Brassicales</taxon>
        <taxon>Brassicaceae</taxon>
        <taxon>Coluteocarpeae</taxon>
        <taxon>Microthlaspi</taxon>
    </lineage>
</organism>